<keyword evidence="7" id="KW-1003">Cell membrane</keyword>
<dbReference type="PANTHER" id="PTHR11733">
    <property type="entry name" value="ZINC METALLOPROTEASE FAMILY M13 NEPRILYSIN-RELATED"/>
    <property type="match status" value="1"/>
</dbReference>
<dbReference type="InterPro" id="IPR008753">
    <property type="entry name" value="Peptidase_M13_N"/>
</dbReference>
<evidence type="ECO:0000256" key="28">
    <source>
        <dbReference type="ARBA" id="ARBA00049273"/>
    </source>
</evidence>
<dbReference type="Gene3D" id="3.40.390.10">
    <property type="entry name" value="Collagenase (Catalytic Domain)"/>
    <property type="match status" value="1"/>
</dbReference>
<dbReference type="PRINTS" id="PR00786">
    <property type="entry name" value="NEPRILYSIN"/>
</dbReference>
<evidence type="ECO:0000256" key="23">
    <source>
        <dbReference type="ARBA" id="ARBA00031362"/>
    </source>
</evidence>
<evidence type="ECO:0000256" key="1">
    <source>
        <dbReference type="ARBA" id="ARBA00000716"/>
    </source>
</evidence>
<keyword evidence="8" id="KW-0597">Phosphoprotein</keyword>
<dbReference type="GO" id="GO:0004222">
    <property type="term" value="F:metalloendopeptidase activity"/>
    <property type="evidence" value="ECO:0007669"/>
    <property type="project" value="UniProtKB-EC"/>
</dbReference>
<dbReference type="PROSITE" id="PS51885">
    <property type="entry name" value="NEPRILYSIN"/>
    <property type="match status" value="1"/>
</dbReference>
<keyword evidence="10 30" id="KW-0812">Transmembrane</keyword>
<evidence type="ECO:0000313" key="33">
    <source>
        <dbReference type="EMBL" id="NXN45340.1"/>
    </source>
</evidence>
<dbReference type="Pfam" id="PF01431">
    <property type="entry name" value="Peptidase_M13"/>
    <property type="match status" value="1"/>
</dbReference>
<dbReference type="InterPro" id="IPR018497">
    <property type="entry name" value="Peptidase_M13_C"/>
</dbReference>
<keyword evidence="9" id="KW-0645">Protease</keyword>
<dbReference type="Proteomes" id="UP000525158">
    <property type="component" value="Unassembled WGS sequence"/>
</dbReference>
<evidence type="ECO:0000256" key="26">
    <source>
        <dbReference type="ARBA" id="ARBA00047638"/>
    </source>
</evidence>
<comment type="catalytic activity">
    <reaction evidence="28">
        <text>neurotensin + H2O = neurotensin(1-11) + L-isoleucyl-L-leucine</text>
        <dbReference type="Rhea" id="RHEA:71475"/>
        <dbReference type="ChEBI" id="CHEBI:15377"/>
        <dbReference type="ChEBI" id="CHEBI:147362"/>
        <dbReference type="ChEBI" id="CHEBI:190704"/>
        <dbReference type="ChEBI" id="CHEBI:190706"/>
    </reaction>
    <physiologicalReaction direction="left-to-right" evidence="28">
        <dbReference type="Rhea" id="RHEA:71476"/>
    </physiologicalReaction>
</comment>
<evidence type="ECO:0000256" key="27">
    <source>
        <dbReference type="ARBA" id="ARBA00048093"/>
    </source>
</evidence>
<protein>
    <recommendedName>
        <fullName evidence="6">Neprilysin</fullName>
        <ecNumber evidence="5">3.4.24.11</ecNumber>
    </recommendedName>
    <alternativeName>
        <fullName evidence="25">Atriopeptidase</fullName>
    </alternativeName>
    <alternativeName>
        <fullName evidence="23">Enkephalinase</fullName>
    </alternativeName>
    <alternativeName>
        <fullName evidence="22">Neutral endopeptidase 24.11</fullName>
    </alternativeName>
    <alternativeName>
        <fullName evidence="24">Skin fibroblast elastase</fullName>
    </alternativeName>
</protein>
<sequence>MGKSESQMDITEMNTPKPKKKLRWSGLEIGLTVVVILLAIVAITMIVLYATYDDGICKTSDCIKSAARILENMDTTAEPCNDFYQYACGGWLKRNVIPETSSRYSNFDILRDELEVVLKDVLDVPSNNDITAVQKAKTLYRSCINETTIDSRGGRPLISLLPNVSDWPVATSNWDSSYGTAWTAETAIALLNSRYGKKVLINFFVGTDDKNSSAHIIHIDQPGLGLPSRDYYECTGAYKEACSAYVDFMISVAKLILQERNISFNEGEISEQMKRVMDLEKEIANATTKSEDRNDPLLLYNKMTLAQLQSNFSLEIDHKVFNWSKFINDIMSTVQINVENTEYVIVYDPEYLIKLKSILNKYTPRDLQNYMIWRFVMDLVNSLSRNYKDTRNAFRKALYGTTSETAVWRRCANYVNGNMENAVGRLYVEEAFAGDSKHVVEEMIADIRDVFIKTLDELTWMDAETKKKAEQKATAIRERIGYPDEIVTDDNKLNSEYQELNYKEEEYFENIIQNLVFTQKKRLKKLREKVDKEEWISGAAVVNAFYSASRNQIVFPAGILQPPFFSASQPKSLNYGGIGMVIGHEITHGFDDNGRNFNENGDLVDWWTEESARNFKDLSQCIVYQYGNFSWDLAGGQHLSGINTLGENIADNGGVRQAYKAYENFVKKHGKEKLLPGLEMNHKQLFFLNFAQVWCGTYRPEYAVNSIKTDVHSPGKFRVIGSLQNSPEFSEAFSCSKTNYMDPDKKCRVW</sequence>
<reference evidence="33 34" key="1">
    <citation type="submission" date="2019-09" db="EMBL/GenBank/DDBJ databases">
        <title>Bird 10,000 Genomes (B10K) Project - Family phase.</title>
        <authorList>
            <person name="Zhang G."/>
        </authorList>
    </citation>
    <scope>NUCLEOTIDE SEQUENCE [LARGE SCALE GENOMIC DNA]</scope>
    <source>
        <strain evidence="33">B10K-DU-002-36</strain>
        <tissue evidence="33">Muscle</tissue>
    </source>
</reference>
<keyword evidence="14" id="KW-0862">Zinc</keyword>
<evidence type="ECO:0000256" key="29">
    <source>
        <dbReference type="ARBA" id="ARBA00049470"/>
    </source>
</evidence>
<evidence type="ECO:0000256" key="4">
    <source>
        <dbReference type="ARBA" id="ARBA00007357"/>
    </source>
</evidence>
<name>A0A7L1J649_SMUAF</name>
<keyword evidence="15" id="KW-0735">Signal-anchor</keyword>
<comment type="cofactor">
    <cofactor evidence="2">
        <name>Zn(2+)</name>
        <dbReference type="ChEBI" id="CHEBI:29105"/>
    </cofactor>
</comment>
<evidence type="ECO:0000256" key="30">
    <source>
        <dbReference type="SAM" id="Phobius"/>
    </source>
</evidence>
<evidence type="ECO:0000256" key="12">
    <source>
        <dbReference type="ARBA" id="ARBA00022723"/>
    </source>
</evidence>
<keyword evidence="13" id="KW-0378">Hydrolase</keyword>
<evidence type="ECO:0000256" key="3">
    <source>
        <dbReference type="ARBA" id="ARBA00004401"/>
    </source>
</evidence>
<dbReference type="InterPro" id="IPR042089">
    <property type="entry name" value="Peptidase_M13_dom_2"/>
</dbReference>
<evidence type="ECO:0000256" key="20">
    <source>
        <dbReference type="ARBA" id="ARBA00023180"/>
    </source>
</evidence>
<comment type="catalytic activity">
    <reaction evidence="1">
        <text>Preferential cleavage of polypeptides between hydrophobic residues, particularly with Phe or Tyr at P1'.</text>
        <dbReference type="EC" id="3.4.24.11"/>
    </reaction>
</comment>
<evidence type="ECO:0000256" key="14">
    <source>
        <dbReference type="ARBA" id="ARBA00022833"/>
    </source>
</evidence>
<dbReference type="Gene3D" id="1.10.1380.10">
    <property type="entry name" value="Neutral endopeptidase , domain2"/>
    <property type="match status" value="1"/>
</dbReference>
<evidence type="ECO:0000256" key="21">
    <source>
        <dbReference type="ARBA" id="ARBA00023288"/>
    </source>
</evidence>
<evidence type="ECO:0000256" key="13">
    <source>
        <dbReference type="ARBA" id="ARBA00022801"/>
    </source>
</evidence>
<comment type="catalytic activity">
    <reaction evidence="26">
        <text>neurotensin + H2O = neurotensin(1-10) + L-tyrosyl-L-isoleucyl-L-leucine</text>
        <dbReference type="Rhea" id="RHEA:71479"/>
        <dbReference type="ChEBI" id="CHEBI:15377"/>
        <dbReference type="ChEBI" id="CHEBI:147362"/>
        <dbReference type="ChEBI" id="CHEBI:190705"/>
        <dbReference type="ChEBI" id="CHEBI:190707"/>
    </reaction>
    <physiologicalReaction direction="left-to-right" evidence="26">
        <dbReference type="Rhea" id="RHEA:71480"/>
    </physiologicalReaction>
</comment>
<keyword evidence="12" id="KW-0479">Metal-binding</keyword>
<evidence type="ECO:0000313" key="34">
    <source>
        <dbReference type="Proteomes" id="UP000525158"/>
    </source>
</evidence>
<evidence type="ECO:0000256" key="5">
    <source>
        <dbReference type="ARBA" id="ARBA00012521"/>
    </source>
</evidence>
<evidence type="ECO:0000256" key="24">
    <source>
        <dbReference type="ARBA" id="ARBA00031486"/>
    </source>
</evidence>
<evidence type="ECO:0000259" key="31">
    <source>
        <dbReference type="Pfam" id="PF01431"/>
    </source>
</evidence>
<evidence type="ECO:0000256" key="2">
    <source>
        <dbReference type="ARBA" id="ARBA00001947"/>
    </source>
</evidence>
<evidence type="ECO:0000259" key="32">
    <source>
        <dbReference type="Pfam" id="PF05649"/>
    </source>
</evidence>
<evidence type="ECO:0000256" key="10">
    <source>
        <dbReference type="ARBA" id="ARBA00022692"/>
    </source>
</evidence>
<evidence type="ECO:0000256" key="16">
    <source>
        <dbReference type="ARBA" id="ARBA00022989"/>
    </source>
</evidence>
<organism evidence="33 34">
    <name type="scientific">Smutsornis africanus</name>
    <name type="common">Double-banded courser</name>
    <name type="synonym">Rhinoptilus africanus</name>
    <dbReference type="NCBI Taxonomy" id="240209"/>
    <lineage>
        <taxon>Eukaryota</taxon>
        <taxon>Metazoa</taxon>
        <taxon>Chordata</taxon>
        <taxon>Craniata</taxon>
        <taxon>Vertebrata</taxon>
        <taxon>Euteleostomi</taxon>
        <taxon>Archelosauria</taxon>
        <taxon>Archosauria</taxon>
        <taxon>Dinosauria</taxon>
        <taxon>Saurischia</taxon>
        <taxon>Theropoda</taxon>
        <taxon>Coelurosauria</taxon>
        <taxon>Aves</taxon>
        <taxon>Neognathae</taxon>
        <taxon>Neoaves</taxon>
        <taxon>Charadriiformes</taxon>
        <taxon>Glareolidae</taxon>
        <taxon>Rhinoptilus</taxon>
    </lineage>
</organism>
<keyword evidence="16 30" id="KW-1133">Transmembrane helix</keyword>
<dbReference type="EMBL" id="VXBO01011955">
    <property type="protein sequence ID" value="NXN45340.1"/>
    <property type="molecule type" value="Genomic_DNA"/>
</dbReference>
<dbReference type="Pfam" id="PF05649">
    <property type="entry name" value="Peptidase_M13_N"/>
    <property type="match status" value="1"/>
</dbReference>
<evidence type="ECO:0000256" key="9">
    <source>
        <dbReference type="ARBA" id="ARBA00022670"/>
    </source>
</evidence>
<dbReference type="GO" id="GO:0016485">
    <property type="term" value="P:protein processing"/>
    <property type="evidence" value="ECO:0007669"/>
    <property type="project" value="TreeGrafter"/>
</dbReference>
<evidence type="ECO:0000256" key="25">
    <source>
        <dbReference type="ARBA" id="ARBA00032584"/>
    </source>
</evidence>
<evidence type="ECO:0000256" key="8">
    <source>
        <dbReference type="ARBA" id="ARBA00022553"/>
    </source>
</evidence>
<keyword evidence="18 30" id="KW-0472">Membrane</keyword>
<gene>
    <name evidence="33" type="primary">Mme</name>
    <name evidence="33" type="ORF">RHIAFR_R13287</name>
</gene>
<dbReference type="EC" id="3.4.24.11" evidence="5"/>
<feature type="non-terminal residue" evidence="33">
    <location>
        <position position="1"/>
    </location>
</feature>
<comment type="caution">
    <text evidence="33">The sequence shown here is derived from an EMBL/GenBank/DDBJ whole genome shotgun (WGS) entry which is preliminary data.</text>
</comment>
<keyword evidence="19" id="KW-1015">Disulfide bond</keyword>
<evidence type="ECO:0000256" key="19">
    <source>
        <dbReference type="ARBA" id="ARBA00023157"/>
    </source>
</evidence>
<keyword evidence="34" id="KW-1185">Reference proteome</keyword>
<evidence type="ECO:0000256" key="17">
    <source>
        <dbReference type="ARBA" id="ARBA00023049"/>
    </source>
</evidence>
<dbReference type="InterPro" id="IPR000718">
    <property type="entry name" value="Peptidase_M13"/>
</dbReference>
<dbReference type="CDD" id="cd08662">
    <property type="entry name" value="M13"/>
    <property type="match status" value="1"/>
</dbReference>
<evidence type="ECO:0000256" key="11">
    <source>
        <dbReference type="ARBA" id="ARBA00022707"/>
    </source>
</evidence>
<evidence type="ECO:0000256" key="7">
    <source>
        <dbReference type="ARBA" id="ARBA00022475"/>
    </source>
</evidence>
<dbReference type="GO" id="GO:0005886">
    <property type="term" value="C:plasma membrane"/>
    <property type="evidence" value="ECO:0007669"/>
    <property type="project" value="UniProtKB-SubCell"/>
</dbReference>
<feature type="domain" description="Peptidase M13 C-terminal" evidence="31">
    <location>
        <begin position="543"/>
        <end position="749"/>
    </location>
</feature>
<dbReference type="AlphaFoldDB" id="A0A7L1J649"/>
<comment type="catalytic activity">
    <reaction evidence="27">
        <text>substance P + H2O = substance P(1-7) + L-Phe-Gly-L-Leu-L-Met-NH2</text>
        <dbReference type="Rhea" id="RHEA:71467"/>
        <dbReference type="ChEBI" id="CHEBI:15377"/>
        <dbReference type="ChEBI" id="CHEBI:190692"/>
        <dbReference type="ChEBI" id="CHEBI:190695"/>
        <dbReference type="ChEBI" id="CHEBI:190698"/>
    </reaction>
    <physiologicalReaction direction="left-to-right" evidence="27">
        <dbReference type="Rhea" id="RHEA:71468"/>
    </physiologicalReaction>
</comment>
<dbReference type="SUPFAM" id="SSF55486">
    <property type="entry name" value="Metalloproteases ('zincins'), catalytic domain"/>
    <property type="match status" value="1"/>
</dbReference>
<feature type="domain" description="Peptidase M13 N-terminal" evidence="32">
    <location>
        <begin position="79"/>
        <end position="483"/>
    </location>
</feature>
<comment type="similarity">
    <text evidence="4">Belongs to the peptidase M13 family.</text>
</comment>
<evidence type="ECO:0000256" key="6">
    <source>
        <dbReference type="ARBA" id="ARBA00022077"/>
    </source>
</evidence>
<dbReference type="GO" id="GO:0097242">
    <property type="term" value="P:amyloid-beta clearance"/>
    <property type="evidence" value="ECO:0007669"/>
    <property type="project" value="TreeGrafter"/>
</dbReference>
<feature type="transmembrane region" description="Helical" evidence="30">
    <location>
        <begin position="29"/>
        <end position="52"/>
    </location>
</feature>
<comment type="subcellular location">
    <subcellularLocation>
        <location evidence="3">Cell membrane</location>
        <topology evidence="3">Single-pass type II membrane protein</topology>
    </subcellularLocation>
</comment>
<dbReference type="GlyCosmos" id="A0A7L1J649">
    <property type="glycosylation" value="3 sites, No reported glycans"/>
</dbReference>
<proteinExistence type="inferred from homology"/>
<feature type="non-terminal residue" evidence="33">
    <location>
        <position position="750"/>
    </location>
</feature>
<keyword evidence="17" id="KW-0482">Metalloprotease</keyword>
<comment type="catalytic activity">
    <reaction evidence="29">
        <text>substance P + H2O = substance P(1-9) + L-Leu-L-Met-NH2</text>
        <dbReference type="Rhea" id="RHEA:71459"/>
        <dbReference type="ChEBI" id="CHEBI:15377"/>
        <dbReference type="ChEBI" id="CHEBI:190692"/>
        <dbReference type="ChEBI" id="CHEBI:190693"/>
        <dbReference type="ChEBI" id="CHEBI:190700"/>
    </reaction>
    <physiologicalReaction direction="left-to-right" evidence="29">
        <dbReference type="Rhea" id="RHEA:71460"/>
    </physiologicalReaction>
</comment>
<dbReference type="InterPro" id="IPR024079">
    <property type="entry name" value="MetalloPept_cat_dom_sf"/>
</dbReference>
<keyword evidence="20" id="KW-0325">Glycoprotein</keyword>
<evidence type="ECO:0000256" key="15">
    <source>
        <dbReference type="ARBA" id="ARBA00022968"/>
    </source>
</evidence>
<evidence type="ECO:0000256" key="22">
    <source>
        <dbReference type="ARBA" id="ARBA00031127"/>
    </source>
</evidence>
<dbReference type="GO" id="GO:0046872">
    <property type="term" value="F:metal ion binding"/>
    <property type="evidence" value="ECO:0007669"/>
    <property type="project" value="UniProtKB-KW"/>
</dbReference>
<keyword evidence="11" id="KW-0519">Myristate</keyword>
<dbReference type="PANTHER" id="PTHR11733:SF114">
    <property type="entry name" value="NEPRILYSIN"/>
    <property type="match status" value="1"/>
</dbReference>
<keyword evidence="21" id="KW-0449">Lipoprotein</keyword>
<accession>A0A7L1J649</accession>
<evidence type="ECO:0000256" key="18">
    <source>
        <dbReference type="ARBA" id="ARBA00023136"/>
    </source>
</evidence>